<dbReference type="PANTHER" id="PTHR33337:SF33">
    <property type="entry name" value="CENP-V_GFA DOMAIN-CONTAINING PROTEIN"/>
    <property type="match status" value="1"/>
</dbReference>
<gene>
    <name evidence="5" type="ORF">ATEIFO6365_0014011200</name>
</gene>
<sequence>MTVDPPSGKPAPFPMEGGCACGSLRYRLEDSPLVVHCCHCTSCQRETGTAFALNAVIETSNVTSIPSAAATVPASPGDEAKPAGPPLFQPEETTTAEPECILTPSESQRGQSIARCPKCYVAVWSNYPGAGPLFRFIRVGTLDEPWKVGPDVHIYTRSKRSFVQLNADVPQYEGFYPTRETVWSKESMERWKTARAEGGTGTSLNLAERVEESLRIS</sequence>
<dbReference type="VEuPathDB" id="FungiDB:ATEG_07130"/>
<organism evidence="5 6">
    <name type="scientific">Aspergillus terreus</name>
    <dbReference type="NCBI Taxonomy" id="33178"/>
    <lineage>
        <taxon>Eukaryota</taxon>
        <taxon>Fungi</taxon>
        <taxon>Dikarya</taxon>
        <taxon>Ascomycota</taxon>
        <taxon>Pezizomycotina</taxon>
        <taxon>Eurotiomycetes</taxon>
        <taxon>Eurotiomycetidae</taxon>
        <taxon>Eurotiales</taxon>
        <taxon>Aspergillaceae</taxon>
        <taxon>Aspergillus</taxon>
        <taxon>Aspergillus subgen. Circumdati</taxon>
    </lineage>
</organism>
<protein>
    <submittedName>
        <fullName evidence="5">Glutathione-dependent formaldehyde-activating</fullName>
    </submittedName>
</protein>
<evidence type="ECO:0000313" key="5">
    <source>
        <dbReference type="EMBL" id="GFF21180.1"/>
    </source>
</evidence>
<evidence type="ECO:0000256" key="4">
    <source>
        <dbReference type="ARBA" id="ARBA00023239"/>
    </source>
</evidence>
<keyword evidence="4" id="KW-0456">Lyase</keyword>
<keyword evidence="2" id="KW-0479">Metal-binding</keyword>
<dbReference type="AlphaFoldDB" id="A0A5M3Z6Y3"/>
<dbReference type="OrthoDB" id="406544at2759"/>
<dbReference type="GO" id="GO:0016846">
    <property type="term" value="F:carbon-sulfur lyase activity"/>
    <property type="evidence" value="ECO:0007669"/>
    <property type="project" value="InterPro"/>
</dbReference>
<dbReference type="EMBL" id="BLJY01000014">
    <property type="protein sequence ID" value="GFF21180.1"/>
    <property type="molecule type" value="Genomic_DNA"/>
</dbReference>
<dbReference type="GO" id="GO:0046872">
    <property type="term" value="F:metal ion binding"/>
    <property type="evidence" value="ECO:0007669"/>
    <property type="project" value="UniProtKB-KW"/>
</dbReference>
<comment type="similarity">
    <text evidence="1">Belongs to the Gfa family.</text>
</comment>
<keyword evidence="6" id="KW-1185">Reference proteome</keyword>
<dbReference type="InterPro" id="IPR011057">
    <property type="entry name" value="Mss4-like_sf"/>
</dbReference>
<accession>A0A5M3Z6Y3</accession>
<evidence type="ECO:0000313" key="6">
    <source>
        <dbReference type="Proteomes" id="UP000452235"/>
    </source>
</evidence>
<dbReference type="PANTHER" id="PTHR33337">
    <property type="entry name" value="GFA DOMAIN-CONTAINING PROTEIN"/>
    <property type="match status" value="1"/>
</dbReference>
<evidence type="ECO:0000256" key="2">
    <source>
        <dbReference type="ARBA" id="ARBA00022723"/>
    </source>
</evidence>
<comment type="caution">
    <text evidence="5">The sequence shown here is derived from an EMBL/GenBank/DDBJ whole genome shotgun (WGS) entry which is preliminary data.</text>
</comment>
<dbReference type="InterPro" id="IPR006913">
    <property type="entry name" value="CENP-V/GFA"/>
</dbReference>
<proteinExistence type="inferred from homology"/>
<dbReference type="SUPFAM" id="SSF51316">
    <property type="entry name" value="Mss4-like"/>
    <property type="match status" value="1"/>
</dbReference>
<dbReference type="Gene3D" id="3.90.1590.10">
    <property type="entry name" value="glutathione-dependent formaldehyde- activating enzyme (gfa)"/>
    <property type="match status" value="1"/>
</dbReference>
<dbReference type="Proteomes" id="UP000452235">
    <property type="component" value="Unassembled WGS sequence"/>
</dbReference>
<reference evidence="5 6" key="1">
    <citation type="submission" date="2020-01" db="EMBL/GenBank/DDBJ databases">
        <title>Aspergillus terreus IFO 6365 whole genome shotgun sequence.</title>
        <authorList>
            <person name="Kanamasa S."/>
            <person name="Takahashi H."/>
        </authorList>
    </citation>
    <scope>NUCLEOTIDE SEQUENCE [LARGE SCALE GENOMIC DNA]</scope>
    <source>
        <strain evidence="5 6">IFO 6365</strain>
    </source>
</reference>
<keyword evidence="3" id="KW-0862">Zinc</keyword>
<name>A0A5M3Z6Y3_ASPTE</name>
<evidence type="ECO:0000256" key="1">
    <source>
        <dbReference type="ARBA" id="ARBA00005495"/>
    </source>
</evidence>
<dbReference type="Pfam" id="PF04828">
    <property type="entry name" value="GFA"/>
    <property type="match status" value="2"/>
</dbReference>
<dbReference type="PROSITE" id="PS51891">
    <property type="entry name" value="CENP_V_GFA"/>
    <property type="match status" value="1"/>
</dbReference>
<evidence type="ECO:0000256" key="3">
    <source>
        <dbReference type="ARBA" id="ARBA00022833"/>
    </source>
</evidence>